<protein>
    <recommendedName>
        <fullName evidence="7">TSC22 domain family protein 3</fullName>
    </recommendedName>
</protein>
<dbReference type="RefSeq" id="XP_034297685.1">
    <property type="nucleotide sequence ID" value="XM_034441794.2"/>
</dbReference>
<keyword evidence="10" id="KW-1185">Reference proteome</keyword>
<dbReference type="PROSITE" id="PS01289">
    <property type="entry name" value="TSC22"/>
    <property type="match status" value="1"/>
</dbReference>
<dbReference type="InParanoid" id="A0A6P9E2Z3"/>
<keyword evidence="6" id="KW-0539">Nucleus</keyword>
<dbReference type="Gene3D" id="1.20.5.490">
    <property type="entry name" value="Single helix bin"/>
    <property type="match status" value="1"/>
</dbReference>
<dbReference type="GO" id="GO:0070236">
    <property type="term" value="P:negative regulation of activation-induced cell death of T cells"/>
    <property type="evidence" value="ECO:0007669"/>
    <property type="project" value="TreeGrafter"/>
</dbReference>
<proteinExistence type="inferred from homology"/>
<dbReference type="GeneID" id="117679654"/>
<sequence>MSTSSLKEHRSPVGLDCCSCCLDLANGPLGYNSNLSPLFQLREQLACESLGAASELRRLMRQDSLEPVVRDPRYLLSRGICNRNIDQTLLSILLFFHSASGASVVAIDNKIEQAMDLVKNHLMYAVREEVEVLKEQIKELAEKNSRLERENNLLKNLASPEQLQKFRSHLPLEAPAAPEKKSQGAAAPAQHRAGSAV</sequence>
<dbReference type="PANTHER" id="PTHR12348">
    <property type="entry name" value="TSC22"/>
    <property type="match status" value="1"/>
</dbReference>
<feature type="coiled-coil region" evidence="8">
    <location>
        <begin position="123"/>
        <end position="157"/>
    </location>
</feature>
<dbReference type="GO" id="GO:0005634">
    <property type="term" value="C:nucleus"/>
    <property type="evidence" value="ECO:0007669"/>
    <property type="project" value="UniProtKB-SubCell"/>
</dbReference>
<dbReference type="InterPro" id="IPR047862">
    <property type="entry name" value="TSC22/BUN_CS"/>
</dbReference>
<dbReference type="CTD" id="1831"/>
<comment type="subcellular location">
    <subcellularLocation>
        <location evidence="2">Cytoplasm</location>
    </subcellularLocation>
    <subcellularLocation>
        <location evidence="1">Nucleus</location>
    </subcellularLocation>
</comment>
<accession>A0A6P9E2Z3</accession>
<dbReference type="PANTHER" id="PTHR12348:SF24">
    <property type="entry name" value="TSC22 DOMAIN FAMILY PROTEIN 3"/>
    <property type="match status" value="1"/>
</dbReference>
<dbReference type="FunFam" id="1.20.5.490:FF:000002">
    <property type="entry name" value="TSC22 domain family, member 1"/>
    <property type="match status" value="1"/>
</dbReference>
<organism evidence="10 11">
    <name type="scientific">Pantherophis guttatus</name>
    <name type="common">Corn snake</name>
    <name type="synonym">Elaphe guttata</name>
    <dbReference type="NCBI Taxonomy" id="94885"/>
    <lineage>
        <taxon>Eukaryota</taxon>
        <taxon>Metazoa</taxon>
        <taxon>Chordata</taxon>
        <taxon>Craniata</taxon>
        <taxon>Vertebrata</taxon>
        <taxon>Euteleostomi</taxon>
        <taxon>Lepidosauria</taxon>
        <taxon>Squamata</taxon>
        <taxon>Bifurcata</taxon>
        <taxon>Unidentata</taxon>
        <taxon>Episquamata</taxon>
        <taxon>Toxicofera</taxon>
        <taxon>Serpentes</taxon>
        <taxon>Colubroidea</taxon>
        <taxon>Colubridae</taxon>
        <taxon>Colubrinae</taxon>
        <taxon>Pantherophis</taxon>
    </lineage>
</organism>
<keyword evidence="8" id="KW-0175">Coiled coil</keyword>
<evidence type="ECO:0000256" key="3">
    <source>
        <dbReference type="ARBA" id="ARBA00007908"/>
    </source>
</evidence>
<evidence type="ECO:0000256" key="2">
    <source>
        <dbReference type="ARBA" id="ARBA00004496"/>
    </source>
</evidence>
<dbReference type="CDD" id="cd21940">
    <property type="entry name" value="ZIP_TSC22D3"/>
    <property type="match status" value="1"/>
</dbReference>
<evidence type="ECO:0000256" key="8">
    <source>
        <dbReference type="SAM" id="Coils"/>
    </source>
</evidence>
<evidence type="ECO:0000256" key="1">
    <source>
        <dbReference type="ARBA" id="ARBA00004123"/>
    </source>
</evidence>
<dbReference type="InterPro" id="IPR000580">
    <property type="entry name" value="TSC22/Bun"/>
</dbReference>
<gene>
    <name evidence="11" type="primary">TSC22D3</name>
</gene>
<dbReference type="SUPFAM" id="SSF58026">
    <property type="entry name" value="Delta-sleep-inducing peptide immunoreactive peptide"/>
    <property type="match status" value="1"/>
</dbReference>
<evidence type="ECO:0000256" key="4">
    <source>
        <dbReference type="ARBA" id="ARBA00022490"/>
    </source>
</evidence>
<dbReference type="Pfam" id="PF01166">
    <property type="entry name" value="TSC22"/>
    <property type="match status" value="1"/>
</dbReference>
<evidence type="ECO:0000256" key="9">
    <source>
        <dbReference type="SAM" id="MobiDB-lite"/>
    </source>
</evidence>
<evidence type="ECO:0000256" key="7">
    <source>
        <dbReference type="ARBA" id="ARBA00039909"/>
    </source>
</evidence>
<dbReference type="GO" id="GO:0006357">
    <property type="term" value="P:regulation of transcription by RNA polymerase II"/>
    <property type="evidence" value="ECO:0007669"/>
    <property type="project" value="InterPro"/>
</dbReference>
<feature type="region of interest" description="Disordered" evidence="9">
    <location>
        <begin position="168"/>
        <end position="197"/>
    </location>
</feature>
<reference evidence="11" key="1">
    <citation type="submission" date="2025-08" db="UniProtKB">
        <authorList>
            <consortium name="RefSeq"/>
        </authorList>
    </citation>
    <scope>IDENTIFICATION</scope>
    <source>
        <tissue evidence="11">Blood</tissue>
    </source>
</reference>
<evidence type="ECO:0000256" key="6">
    <source>
        <dbReference type="ARBA" id="ARBA00023242"/>
    </source>
</evidence>
<keyword evidence="5" id="KW-0597">Phosphoprotein</keyword>
<evidence type="ECO:0000313" key="10">
    <source>
        <dbReference type="Proteomes" id="UP001652622"/>
    </source>
</evidence>
<keyword evidence="4" id="KW-0963">Cytoplasm</keyword>
<dbReference type="KEGG" id="pgut:117679654"/>
<dbReference type="OrthoDB" id="8961796at2759"/>
<name>A0A6P9E2Z3_PANGU</name>
<comment type="similarity">
    <text evidence="3">Belongs to the TSC-22/Dip/Bun family.</text>
</comment>
<evidence type="ECO:0000256" key="5">
    <source>
        <dbReference type="ARBA" id="ARBA00022553"/>
    </source>
</evidence>
<dbReference type="AlphaFoldDB" id="A0A6P9E2Z3"/>
<evidence type="ECO:0000313" key="11">
    <source>
        <dbReference type="RefSeq" id="XP_034297685.1"/>
    </source>
</evidence>
<dbReference type="Proteomes" id="UP001652622">
    <property type="component" value="Unplaced"/>
</dbReference>
<dbReference type="GO" id="GO:0005737">
    <property type="term" value="C:cytoplasm"/>
    <property type="evidence" value="ECO:0007669"/>
    <property type="project" value="UniProtKB-SubCell"/>
</dbReference>